<evidence type="ECO:0000313" key="1">
    <source>
        <dbReference type="EMBL" id="PXX13104.1"/>
    </source>
</evidence>
<evidence type="ECO:0008006" key="3">
    <source>
        <dbReference type="Google" id="ProtNLM"/>
    </source>
</evidence>
<reference evidence="2" key="1">
    <citation type="submission" date="2018-05" db="EMBL/GenBank/DDBJ databases">
        <authorList>
            <person name="Deangelis K."/>
            <person name="Huntemann M."/>
            <person name="Clum A."/>
            <person name="Pillay M."/>
            <person name="Palaniappan K."/>
            <person name="Varghese N."/>
            <person name="Mikhailova N."/>
            <person name="Stamatis D."/>
            <person name="Reddy T."/>
            <person name="Daum C."/>
            <person name="Shapiro N."/>
            <person name="Ivanova N."/>
            <person name="Kyrpides N."/>
            <person name="Woyke T."/>
        </authorList>
    </citation>
    <scope>NUCLEOTIDE SEQUENCE [LARGE SCALE GENOMIC DNA]</scope>
    <source>
        <strain evidence="2">GAS496</strain>
    </source>
</reference>
<proteinExistence type="predicted"/>
<name>A0A318HN29_9MYCO</name>
<sequence>MSAENPGSELVCLEPSVLDSDTSQSYGHAGAMVPLLTPWMPGPAEANGAPVLVSVTDFHAEKRRELLGVALHGGRMRMGWYGMQGAIGLWLWSLPVNSRSGSISVWASEDDLERFIDLPHHVDIMKRYGPRGTVRSTKWQADTFDRQAVIARAREWIGAAH</sequence>
<dbReference type="Proteomes" id="UP000247781">
    <property type="component" value="Unassembled WGS sequence"/>
</dbReference>
<organism evidence="1 2">
    <name type="scientific">Mycolicibacterium moriokaense</name>
    <dbReference type="NCBI Taxonomy" id="39691"/>
    <lineage>
        <taxon>Bacteria</taxon>
        <taxon>Bacillati</taxon>
        <taxon>Actinomycetota</taxon>
        <taxon>Actinomycetes</taxon>
        <taxon>Mycobacteriales</taxon>
        <taxon>Mycobacteriaceae</taxon>
        <taxon>Mycolicibacterium</taxon>
    </lineage>
</organism>
<comment type="caution">
    <text evidence="1">The sequence shown here is derived from an EMBL/GenBank/DDBJ whole genome shotgun (WGS) entry which is preliminary data.</text>
</comment>
<reference evidence="1 2" key="2">
    <citation type="submission" date="2018-06" db="EMBL/GenBank/DDBJ databases">
        <title>Sequencing of bacterial isolates from soil warming experiment in Harvard Forest, Massachusetts, USA.</title>
        <authorList>
            <person name="Deangelis K.PhD."/>
        </authorList>
    </citation>
    <scope>NUCLEOTIDE SEQUENCE [LARGE SCALE GENOMIC DNA]</scope>
    <source>
        <strain evidence="1 2">GAS496</strain>
    </source>
</reference>
<dbReference type="EMBL" id="QJJU01000001">
    <property type="protein sequence ID" value="PXX13104.1"/>
    <property type="molecule type" value="Genomic_DNA"/>
</dbReference>
<protein>
    <recommendedName>
        <fullName evidence="3">DUF3291 domain-containing protein</fullName>
    </recommendedName>
</protein>
<evidence type="ECO:0000313" key="2">
    <source>
        <dbReference type="Proteomes" id="UP000247781"/>
    </source>
</evidence>
<accession>A0A318HN29</accession>
<gene>
    <name evidence="1" type="ORF">C8E89_101252</name>
</gene>
<keyword evidence="2" id="KW-1185">Reference proteome</keyword>
<dbReference type="AlphaFoldDB" id="A0A318HN29"/>